<dbReference type="EMBL" id="CP024785">
    <property type="protein sequence ID" value="AUB36120.1"/>
    <property type="molecule type" value="Genomic_DNA"/>
</dbReference>
<protein>
    <submittedName>
        <fullName evidence="1">Uncharacterized protein</fullName>
    </submittedName>
</protein>
<sequence length="68" mass="7714">MKISFELEIEFSDPIVNVAEVAENVRRSLEGEISSGIGITPEGEEAYTTKIVIRSQEFGVETVWKYKY</sequence>
<accession>A0A2K8SL87</accession>
<proteinExistence type="predicted"/>
<gene>
    <name evidence="1" type="ORF">COO91_02021</name>
</gene>
<evidence type="ECO:0000313" key="2">
    <source>
        <dbReference type="Proteomes" id="UP000232003"/>
    </source>
</evidence>
<dbReference type="AlphaFoldDB" id="A0A2K8SL87"/>
<organism evidence="1 2">
    <name type="scientific">Nostoc flagelliforme CCNUN1</name>
    <dbReference type="NCBI Taxonomy" id="2038116"/>
    <lineage>
        <taxon>Bacteria</taxon>
        <taxon>Bacillati</taxon>
        <taxon>Cyanobacteriota</taxon>
        <taxon>Cyanophyceae</taxon>
        <taxon>Nostocales</taxon>
        <taxon>Nostocaceae</taxon>
        <taxon>Nostoc</taxon>
    </lineage>
</organism>
<dbReference type="KEGG" id="nfl:COO91_02021"/>
<dbReference type="RefSeq" id="WP_100898129.1">
    <property type="nucleotide sequence ID" value="NZ_CAWNNC010000001.1"/>
</dbReference>
<dbReference type="Proteomes" id="UP000232003">
    <property type="component" value="Chromosome"/>
</dbReference>
<name>A0A2K8SL87_9NOSO</name>
<keyword evidence="2" id="KW-1185">Reference proteome</keyword>
<reference evidence="1 2" key="1">
    <citation type="submission" date="2017-11" db="EMBL/GenBank/DDBJ databases">
        <title>Complete genome of a free-living desiccation-tolerant cyanobacterium and its photosynthetic adaptation to extreme terrestrial habitat.</title>
        <authorList>
            <person name="Shang J."/>
        </authorList>
    </citation>
    <scope>NUCLEOTIDE SEQUENCE [LARGE SCALE GENOMIC DNA]</scope>
    <source>
        <strain evidence="1 2">CCNUN1</strain>
    </source>
</reference>
<evidence type="ECO:0000313" key="1">
    <source>
        <dbReference type="EMBL" id="AUB36120.1"/>
    </source>
</evidence>